<reference evidence="1 2" key="1">
    <citation type="journal article" date="2013" name="Nature">
        <title>The genomes of four tapeworm species reveal adaptations to parasitism.</title>
        <authorList>
            <person name="Tsai I.J."/>
            <person name="Zarowiecki M."/>
            <person name="Holroyd N."/>
            <person name="Garciarrubio A."/>
            <person name="Sanchez-Flores A."/>
            <person name="Brooks K.L."/>
            <person name="Tracey A."/>
            <person name="Bobes R.J."/>
            <person name="Fragoso G."/>
            <person name="Sciutto E."/>
            <person name="Aslett M."/>
            <person name="Beasley H."/>
            <person name="Bennett H.M."/>
            <person name="Cai J."/>
            <person name="Camicia F."/>
            <person name="Clark R."/>
            <person name="Cucher M."/>
            <person name="De Silva N."/>
            <person name="Day T.A."/>
            <person name="Deplazes P."/>
            <person name="Estrada K."/>
            <person name="Fernandez C."/>
            <person name="Holland P.W."/>
            <person name="Hou J."/>
            <person name="Hu S."/>
            <person name="Huckvale T."/>
            <person name="Hung S.S."/>
            <person name="Kamenetzky L."/>
            <person name="Keane J.A."/>
            <person name="Kiss F."/>
            <person name="Koziol U."/>
            <person name="Lambert O."/>
            <person name="Liu K."/>
            <person name="Luo X."/>
            <person name="Luo Y."/>
            <person name="Macchiaroli N."/>
            <person name="Nichol S."/>
            <person name="Paps J."/>
            <person name="Parkinson J."/>
            <person name="Pouchkina-Stantcheva N."/>
            <person name="Riddiford N."/>
            <person name="Rosenzvit M."/>
            <person name="Salinas G."/>
            <person name="Wasmuth J.D."/>
            <person name="Zamanian M."/>
            <person name="Zheng Y."/>
            <person name="Cai X."/>
            <person name="Soberon X."/>
            <person name="Olson P.D."/>
            <person name="Laclette J.P."/>
            <person name="Brehm K."/>
            <person name="Berriman M."/>
            <person name="Garciarrubio A."/>
            <person name="Bobes R.J."/>
            <person name="Fragoso G."/>
            <person name="Sanchez-Flores A."/>
            <person name="Estrada K."/>
            <person name="Cevallos M.A."/>
            <person name="Morett E."/>
            <person name="Gonzalez V."/>
            <person name="Portillo T."/>
            <person name="Ochoa-Leyva A."/>
            <person name="Jose M.V."/>
            <person name="Sciutto E."/>
            <person name="Landa A."/>
            <person name="Jimenez L."/>
            <person name="Valdes V."/>
            <person name="Carrero J.C."/>
            <person name="Larralde C."/>
            <person name="Morales-Montor J."/>
            <person name="Limon-Lason J."/>
            <person name="Soberon X."/>
            <person name="Laclette J.P."/>
        </authorList>
    </citation>
    <scope>NUCLEOTIDE SEQUENCE [LARGE SCALE GENOMIC DNA]</scope>
</reference>
<reference evidence="3" key="3">
    <citation type="submission" date="2020-10" db="UniProtKB">
        <authorList>
            <consortium name="WormBaseParasite"/>
        </authorList>
    </citation>
    <scope>IDENTIFICATION</scope>
</reference>
<protein>
    <submittedName>
        <fullName evidence="3">Ovule protein</fullName>
    </submittedName>
</protein>
<proteinExistence type="predicted"/>
<dbReference type="AlphaFoldDB" id="A0A068WD72"/>
<gene>
    <name evidence="1" type="ORF">EgrG_001044400</name>
</gene>
<evidence type="ECO:0000313" key="1">
    <source>
        <dbReference type="EMBL" id="CDS17680.1"/>
    </source>
</evidence>
<name>A0A068WD72_ECHGR</name>
<organism evidence="1">
    <name type="scientific">Echinococcus granulosus</name>
    <name type="common">Hydatid tapeworm</name>
    <dbReference type="NCBI Taxonomy" id="6210"/>
    <lineage>
        <taxon>Eukaryota</taxon>
        <taxon>Metazoa</taxon>
        <taxon>Spiralia</taxon>
        <taxon>Lophotrochozoa</taxon>
        <taxon>Platyhelminthes</taxon>
        <taxon>Cestoda</taxon>
        <taxon>Eucestoda</taxon>
        <taxon>Cyclophyllidea</taxon>
        <taxon>Taeniidae</taxon>
        <taxon>Echinococcus</taxon>
        <taxon>Echinococcus granulosus group</taxon>
    </lineage>
</organism>
<sequence>MQSYPIMFHFFILETSDWRDQRSQVTHACKHLHNSFPYKHAQVHFFLLGTENLHKQANSWTLFLLSGVH</sequence>
<dbReference type="EMBL" id="LK028577">
    <property type="protein sequence ID" value="CDS17680.1"/>
    <property type="molecule type" value="Genomic_DNA"/>
</dbReference>
<reference evidence="1" key="2">
    <citation type="submission" date="2014-06" db="EMBL/GenBank/DDBJ databases">
        <authorList>
            <person name="Aslett M."/>
        </authorList>
    </citation>
    <scope>NUCLEOTIDE SEQUENCE</scope>
</reference>
<dbReference type="Proteomes" id="UP000492820">
    <property type="component" value="Unassembled WGS sequence"/>
</dbReference>
<accession>A0A068WD72</accession>
<evidence type="ECO:0000313" key="3">
    <source>
        <dbReference type="WBParaSite" id="EgrG_001044400"/>
    </source>
</evidence>
<dbReference type="WBParaSite" id="EgrG_001044400">
    <property type="protein sequence ID" value="EgrG_001044400"/>
    <property type="gene ID" value="EgrG_001044400"/>
</dbReference>
<evidence type="ECO:0000313" key="2">
    <source>
        <dbReference type="Proteomes" id="UP000492820"/>
    </source>
</evidence>